<evidence type="ECO:0000313" key="2">
    <source>
        <dbReference type="EMBL" id="PNF24897.1"/>
    </source>
</evidence>
<proteinExistence type="predicted"/>
<protein>
    <submittedName>
        <fullName evidence="2">Uncharacterized protein</fullName>
    </submittedName>
</protein>
<dbReference type="InParanoid" id="A0A2J7Q8I1"/>
<feature type="transmembrane region" description="Helical" evidence="1">
    <location>
        <begin position="12"/>
        <end position="32"/>
    </location>
</feature>
<keyword evidence="3" id="KW-1185">Reference proteome</keyword>
<accession>A0A2J7Q8I1</accession>
<comment type="caution">
    <text evidence="2">The sequence shown here is derived from an EMBL/GenBank/DDBJ whole genome shotgun (WGS) entry which is preliminary data.</text>
</comment>
<reference evidence="2 3" key="1">
    <citation type="submission" date="2017-12" db="EMBL/GenBank/DDBJ databases">
        <title>Hemimetabolous genomes reveal molecular basis of termite eusociality.</title>
        <authorList>
            <person name="Harrison M.C."/>
            <person name="Jongepier E."/>
            <person name="Robertson H.M."/>
            <person name="Arning N."/>
            <person name="Bitard-Feildel T."/>
            <person name="Chao H."/>
            <person name="Childers C.P."/>
            <person name="Dinh H."/>
            <person name="Doddapaneni H."/>
            <person name="Dugan S."/>
            <person name="Gowin J."/>
            <person name="Greiner C."/>
            <person name="Han Y."/>
            <person name="Hu H."/>
            <person name="Hughes D.S.T."/>
            <person name="Huylmans A.-K."/>
            <person name="Kemena C."/>
            <person name="Kremer L.P.M."/>
            <person name="Lee S.L."/>
            <person name="Lopez-Ezquerra A."/>
            <person name="Mallet L."/>
            <person name="Monroy-Kuhn J.M."/>
            <person name="Moser A."/>
            <person name="Murali S.C."/>
            <person name="Muzny D.M."/>
            <person name="Otani S."/>
            <person name="Piulachs M.-D."/>
            <person name="Poelchau M."/>
            <person name="Qu J."/>
            <person name="Schaub F."/>
            <person name="Wada-Katsumata A."/>
            <person name="Worley K.C."/>
            <person name="Xie Q."/>
            <person name="Ylla G."/>
            <person name="Poulsen M."/>
            <person name="Gibbs R.A."/>
            <person name="Schal C."/>
            <person name="Richards S."/>
            <person name="Belles X."/>
            <person name="Korb J."/>
            <person name="Bornberg-Bauer E."/>
        </authorList>
    </citation>
    <scope>NUCLEOTIDE SEQUENCE [LARGE SCALE GENOMIC DNA]</scope>
    <source>
        <tissue evidence="2">Whole body</tissue>
    </source>
</reference>
<sequence length="55" mass="6085">MLAPYTRIPERAVSNVTSVLAIHVSCIVLGTLNDNFDMACEFFVVQFKGFMSLTS</sequence>
<organism evidence="2 3">
    <name type="scientific">Cryptotermes secundus</name>
    <dbReference type="NCBI Taxonomy" id="105785"/>
    <lineage>
        <taxon>Eukaryota</taxon>
        <taxon>Metazoa</taxon>
        <taxon>Ecdysozoa</taxon>
        <taxon>Arthropoda</taxon>
        <taxon>Hexapoda</taxon>
        <taxon>Insecta</taxon>
        <taxon>Pterygota</taxon>
        <taxon>Neoptera</taxon>
        <taxon>Polyneoptera</taxon>
        <taxon>Dictyoptera</taxon>
        <taxon>Blattodea</taxon>
        <taxon>Blattoidea</taxon>
        <taxon>Termitoidae</taxon>
        <taxon>Kalotermitidae</taxon>
        <taxon>Cryptotermitinae</taxon>
        <taxon>Cryptotermes</taxon>
    </lineage>
</organism>
<gene>
    <name evidence="2" type="ORF">B7P43_G10160</name>
</gene>
<name>A0A2J7Q8I1_9NEOP</name>
<dbReference type="EMBL" id="NEVH01016952">
    <property type="protein sequence ID" value="PNF24897.1"/>
    <property type="molecule type" value="Genomic_DNA"/>
</dbReference>
<keyword evidence="1" id="KW-0812">Transmembrane</keyword>
<evidence type="ECO:0000313" key="3">
    <source>
        <dbReference type="Proteomes" id="UP000235965"/>
    </source>
</evidence>
<keyword evidence="1" id="KW-1133">Transmembrane helix</keyword>
<dbReference type="AlphaFoldDB" id="A0A2J7Q8I1"/>
<keyword evidence="1" id="KW-0472">Membrane</keyword>
<evidence type="ECO:0000256" key="1">
    <source>
        <dbReference type="SAM" id="Phobius"/>
    </source>
</evidence>
<dbReference type="Proteomes" id="UP000235965">
    <property type="component" value="Unassembled WGS sequence"/>
</dbReference>